<dbReference type="Proteomes" id="UP000297245">
    <property type="component" value="Unassembled WGS sequence"/>
</dbReference>
<reference evidence="1 2" key="1">
    <citation type="journal article" date="2019" name="Nat. Ecol. Evol.">
        <title>Megaphylogeny resolves global patterns of mushroom evolution.</title>
        <authorList>
            <person name="Varga T."/>
            <person name="Krizsan K."/>
            <person name="Foldi C."/>
            <person name="Dima B."/>
            <person name="Sanchez-Garcia M."/>
            <person name="Sanchez-Ramirez S."/>
            <person name="Szollosi G.J."/>
            <person name="Szarkandi J.G."/>
            <person name="Papp V."/>
            <person name="Albert L."/>
            <person name="Andreopoulos W."/>
            <person name="Angelini C."/>
            <person name="Antonin V."/>
            <person name="Barry K.W."/>
            <person name="Bougher N.L."/>
            <person name="Buchanan P."/>
            <person name="Buyck B."/>
            <person name="Bense V."/>
            <person name="Catcheside P."/>
            <person name="Chovatia M."/>
            <person name="Cooper J."/>
            <person name="Damon W."/>
            <person name="Desjardin D."/>
            <person name="Finy P."/>
            <person name="Geml J."/>
            <person name="Haridas S."/>
            <person name="Hughes K."/>
            <person name="Justo A."/>
            <person name="Karasinski D."/>
            <person name="Kautmanova I."/>
            <person name="Kiss B."/>
            <person name="Kocsube S."/>
            <person name="Kotiranta H."/>
            <person name="LaButti K.M."/>
            <person name="Lechner B.E."/>
            <person name="Liimatainen K."/>
            <person name="Lipzen A."/>
            <person name="Lukacs Z."/>
            <person name="Mihaltcheva S."/>
            <person name="Morgado L.N."/>
            <person name="Niskanen T."/>
            <person name="Noordeloos M.E."/>
            <person name="Ohm R.A."/>
            <person name="Ortiz-Santana B."/>
            <person name="Ovrebo C."/>
            <person name="Racz N."/>
            <person name="Riley R."/>
            <person name="Savchenko A."/>
            <person name="Shiryaev A."/>
            <person name="Soop K."/>
            <person name="Spirin V."/>
            <person name="Szebenyi C."/>
            <person name="Tomsovsky M."/>
            <person name="Tulloss R.E."/>
            <person name="Uehling J."/>
            <person name="Grigoriev I.V."/>
            <person name="Vagvolgyi C."/>
            <person name="Papp T."/>
            <person name="Martin F.M."/>
            <person name="Miettinen O."/>
            <person name="Hibbett D.S."/>
            <person name="Nagy L.G."/>
        </authorList>
    </citation>
    <scope>NUCLEOTIDE SEQUENCE [LARGE SCALE GENOMIC DNA]</scope>
    <source>
        <strain evidence="1 2">CBS 962.96</strain>
    </source>
</reference>
<proteinExistence type="predicted"/>
<name>A0A4S8M4P5_DENBC</name>
<sequence>MAVSFGGGQQHPANLSHPPHINAVLQQLREDPAIQEVARRVDYLLKCYFPKLHRLYTNVLDDLCQENPSLTPNFPKCCFAASSFNFKHAVTFPHYDSLNLLFGQCAVFNCGTFDYKKGGHLVLWDLKLIIEFPPGCVILLPSALLRHSNTAISPHEIRHSLTFFSASGLFRWRHNNSMSDKDFLTAARPEVRAAWRRYKEDLWRTGLDFLND</sequence>
<protein>
    <recommendedName>
        <fullName evidence="3">Prolyl 4-hydroxylase alpha subunit Fe(2+) 2OG dioxygenase domain-containing protein</fullName>
    </recommendedName>
</protein>
<dbReference type="EMBL" id="ML179161">
    <property type="protein sequence ID" value="THU97174.1"/>
    <property type="molecule type" value="Genomic_DNA"/>
</dbReference>
<evidence type="ECO:0008006" key="3">
    <source>
        <dbReference type="Google" id="ProtNLM"/>
    </source>
</evidence>
<dbReference type="OrthoDB" id="3202607at2759"/>
<accession>A0A4S8M4P5</accession>
<evidence type="ECO:0000313" key="1">
    <source>
        <dbReference type="EMBL" id="THU97174.1"/>
    </source>
</evidence>
<gene>
    <name evidence="1" type="ORF">K435DRAFT_819262</name>
</gene>
<dbReference type="Gene3D" id="3.60.130.30">
    <property type="match status" value="1"/>
</dbReference>
<keyword evidence="2" id="KW-1185">Reference proteome</keyword>
<evidence type="ECO:0000313" key="2">
    <source>
        <dbReference type="Proteomes" id="UP000297245"/>
    </source>
</evidence>
<dbReference type="AlphaFoldDB" id="A0A4S8M4P5"/>
<organism evidence="1 2">
    <name type="scientific">Dendrothele bispora (strain CBS 962.96)</name>
    <dbReference type="NCBI Taxonomy" id="1314807"/>
    <lineage>
        <taxon>Eukaryota</taxon>
        <taxon>Fungi</taxon>
        <taxon>Dikarya</taxon>
        <taxon>Basidiomycota</taxon>
        <taxon>Agaricomycotina</taxon>
        <taxon>Agaricomycetes</taxon>
        <taxon>Agaricomycetidae</taxon>
        <taxon>Agaricales</taxon>
        <taxon>Agaricales incertae sedis</taxon>
        <taxon>Dendrothele</taxon>
    </lineage>
</organism>